<evidence type="ECO:0000256" key="2">
    <source>
        <dbReference type="ARBA" id="ARBA00008417"/>
    </source>
</evidence>
<keyword evidence="6 10" id="KW-0812">Transmembrane</keyword>
<feature type="transmembrane region" description="Helical" evidence="10">
    <location>
        <begin position="56"/>
        <end position="78"/>
    </location>
</feature>
<dbReference type="GO" id="GO:0046677">
    <property type="term" value="P:response to antibiotic"/>
    <property type="evidence" value="ECO:0007669"/>
    <property type="project" value="UniProtKB-KW"/>
</dbReference>
<evidence type="ECO:0000256" key="6">
    <source>
        <dbReference type="ARBA" id="ARBA00022692"/>
    </source>
</evidence>
<proteinExistence type="inferred from homology"/>
<comment type="similarity">
    <text evidence="2">Belongs to the multi antimicrobial extrusion (MATE) (TC 2.A.66.1) family. MepA subfamily.</text>
</comment>
<feature type="transmembrane region" description="Helical" evidence="10">
    <location>
        <begin position="20"/>
        <end position="44"/>
    </location>
</feature>
<sequence length="450" mass="49579">MQRDSLDFKSMSVGKLFTKLLVPTIMGMAASALFTVVDGIFVGNGIGSDAMAAVNISAPIFMIITGVGLMFGMGGGILTSINLSQGKKKVANINFTQSVIALVFISLVMTLLLTIFPHKIATLFGSDEYLMDMVVEYLFWFSISLPFTVLVVALPFFIRLTNPKISMWAMLAATVVNIILDYLFIFVFKWGLFGAAIATDIGEFVGAAIMIVYLFRHSIAIRFVWLKLSVKSLLLTLRNVGYMIKLGFSVFLSEITISVMIISGNYVFMDYMGADGVAAYSVICYLFPIIFMVFNATVQSAQPIISYNYGCGQMKRSDNALRLSMLFTLVFAFSIMLLFICFTRSIVTLFIPDTASAAWGYAVAGLPLFATDYLFFGINIIIIGYYTSIERLRRAISLTVLRGILPVVFFFTLPLLLDVNGIWLAVAAGDITTTVVIVILLIVDKVRRNG</sequence>
<feature type="transmembrane region" description="Helical" evidence="10">
    <location>
        <begin position="359"/>
        <end position="383"/>
    </location>
</feature>
<keyword evidence="4" id="KW-0813">Transport</keyword>
<dbReference type="GO" id="GO:0015297">
    <property type="term" value="F:antiporter activity"/>
    <property type="evidence" value="ECO:0007669"/>
    <property type="project" value="InterPro"/>
</dbReference>
<dbReference type="RefSeq" id="WP_082207588.1">
    <property type="nucleotide sequence ID" value="NZ_KQ033915.1"/>
</dbReference>
<evidence type="ECO:0000256" key="8">
    <source>
        <dbReference type="ARBA" id="ARBA00023136"/>
    </source>
</evidence>
<evidence type="ECO:0000313" key="12">
    <source>
        <dbReference type="Proteomes" id="UP000033047"/>
    </source>
</evidence>
<feature type="transmembrane region" description="Helical" evidence="10">
    <location>
        <begin position="278"/>
        <end position="298"/>
    </location>
</feature>
<dbReference type="CDD" id="cd13143">
    <property type="entry name" value="MATE_MepA_like"/>
    <property type="match status" value="1"/>
</dbReference>
<dbReference type="PANTHER" id="PTHR43823:SF3">
    <property type="entry name" value="MULTIDRUG EXPORT PROTEIN MEPA"/>
    <property type="match status" value="1"/>
</dbReference>
<evidence type="ECO:0000256" key="1">
    <source>
        <dbReference type="ARBA" id="ARBA00004651"/>
    </source>
</evidence>
<dbReference type="Pfam" id="PF01554">
    <property type="entry name" value="MatE"/>
    <property type="match status" value="2"/>
</dbReference>
<evidence type="ECO:0000256" key="7">
    <source>
        <dbReference type="ARBA" id="ARBA00022989"/>
    </source>
</evidence>
<dbReference type="EMBL" id="AQHV01000030">
    <property type="protein sequence ID" value="KKB45220.1"/>
    <property type="molecule type" value="Genomic_DNA"/>
</dbReference>
<dbReference type="PIRSF" id="PIRSF006603">
    <property type="entry name" value="DinF"/>
    <property type="match status" value="1"/>
</dbReference>
<keyword evidence="7 10" id="KW-1133">Transmembrane helix</keyword>
<keyword evidence="5" id="KW-1003">Cell membrane</keyword>
<evidence type="ECO:0000256" key="10">
    <source>
        <dbReference type="SAM" id="Phobius"/>
    </source>
</evidence>
<dbReference type="GO" id="GO:0005886">
    <property type="term" value="C:plasma membrane"/>
    <property type="evidence" value="ECO:0007669"/>
    <property type="project" value="UniProtKB-SubCell"/>
</dbReference>
<evidence type="ECO:0000256" key="4">
    <source>
        <dbReference type="ARBA" id="ARBA00022448"/>
    </source>
</evidence>
<organism evidence="11 12">
    <name type="scientific">Parabacteroides goldsteinii DSM 19448 = WAL 12034</name>
    <dbReference type="NCBI Taxonomy" id="927665"/>
    <lineage>
        <taxon>Bacteria</taxon>
        <taxon>Pseudomonadati</taxon>
        <taxon>Bacteroidota</taxon>
        <taxon>Bacteroidia</taxon>
        <taxon>Bacteroidales</taxon>
        <taxon>Tannerellaceae</taxon>
        <taxon>Parabacteroides</taxon>
    </lineage>
</organism>
<feature type="transmembrane region" description="Helical" evidence="10">
    <location>
        <begin position="99"/>
        <end position="117"/>
    </location>
</feature>
<dbReference type="GO" id="GO:0042910">
    <property type="term" value="F:xenobiotic transmembrane transporter activity"/>
    <property type="evidence" value="ECO:0007669"/>
    <property type="project" value="InterPro"/>
</dbReference>
<comment type="subcellular location">
    <subcellularLocation>
        <location evidence="1">Cell membrane</location>
        <topology evidence="1">Multi-pass membrane protein</topology>
    </subcellularLocation>
</comment>
<feature type="transmembrane region" description="Helical" evidence="10">
    <location>
        <begin position="422"/>
        <end position="443"/>
    </location>
</feature>
<dbReference type="InterPro" id="IPR002528">
    <property type="entry name" value="MATE_fam"/>
</dbReference>
<protein>
    <recommendedName>
        <fullName evidence="3">Multidrug export protein MepA</fullName>
    </recommendedName>
</protein>
<feature type="transmembrane region" description="Helical" evidence="10">
    <location>
        <begin position="170"/>
        <end position="192"/>
    </location>
</feature>
<name>A0A0F5IIR0_9BACT</name>
<evidence type="ECO:0000256" key="3">
    <source>
        <dbReference type="ARBA" id="ARBA00022106"/>
    </source>
</evidence>
<reference evidence="11 12" key="1">
    <citation type="submission" date="2013-04" db="EMBL/GenBank/DDBJ databases">
        <title>The Genome Sequence of Parabacteroides goldsteinii DSM 19448.</title>
        <authorList>
            <consortium name="The Broad Institute Genomics Platform"/>
            <person name="Earl A."/>
            <person name="Ward D."/>
            <person name="Feldgarden M."/>
            <person name="Gevers D."/>
            <person name="Martens E."/>
            <person name="Sakamoto M."/>
            <person name="Benno Y."/>
            <person name="Song Y."/>
            <person name="Liu C."/>
            <person name="Lee J."/>
            <person name="Bolanos M."/>
            <person name="Vaisanen M.L."/>
            <person name="Finegold S.M."/>
            <person name="Walker B."/>
            <person name="Young S."/>
            <person name="Zeng Q."/>
            <person name="Gargeya S."/>
            <person name="Fitzgerald M."/>
            <person name="Haas B."/>
            <person name="Abouelleil A."/>
            <person name="Allen A.W."/>
            <person name="Alvarado L."/>
            <person name="Arachchi H.M."/>
            <person name="Berlin A.M."/>
            <person name="Chapman S.B."/>
            <person name="Gainer-Dewar J."/>
            <person name="Goldberg J."/>
            <person name="Griggs A."/>
            <person name="Gujja S."/>
            <person name="Hansen M."/>
            <person name="Howarth C."/>
            <person name="Imamovic A."/>
            <person name="Ireland A."/>
            <person name="Larimer J."/>
            <person name="McCowan C."/>
            <person name="Murphy C."/>
            <person name="Pearson M."/>
            <person name="Poon T.W."/>
            <person name="Priest M."/>
            <person name="Roberts A."/>
            <person name="Saif S."/>
            <person name="Shea T."/>
            <person name="Sisk P."/>
            <person name="Sykes S."/>
            <person name="Wortman J."/>
            <person name="Nusbaum C."/>
            <person name="Birren B."/>
        </authorList>
    </citation>
    <scope>NUCLEOTIDE SEQUENCE [LARGE SCALE GENOMIC DNA]</scope>
    <source>
        <strain evidence="11 12">DSM 19448</strain>
    </source>
</reference>
<dbReference type="InterPro" id="IPR048279">
    <property type="entry name" value="MdtK-like"/>
</dbReference>
<dbReference type="PANTHER" id="PTHR43823">
    <property type="entry name" value="SPORULATION PROTEIN YKVU"/>
    <property type="match status" value="1"/>
</dbReference>
<dbReference type="AlphaFoldDB" id="A0A0F5IIR0"/>
<keyword evidence="8 10" id="KW-0472">Membrane</keyword>
<feature type="transmembrane region" description="Helical" evidence="10">
    <location>
        <begin position="246"/>
        <end position="266"/>
    </location>
</feature>
<accession>A0A0F5IIR0</accession>
<dbReference type="PATRIC" id="fig|927665.4.peg.5238"/>
<feature type="transmembrane region" description="Helical" evidence="10">
    <location>
        <begin position="323"/>
        <end position="347"/>
    </location>
</feature>
<evidence type="ECO:0000313" key="11">
    <source>
        <dbReference type="EMBL" id="KKB45220.1"/>
    </source>
</evidence>
<gene>
    <name evidence="11" type="ORF">HMPREF1535_05118</name>
</gene>
<dbReference type="STRING" id="927665.HMPREF1535_05118"/>
<feature type="transmembrane region" description="Helical" evidence="10">
    <location>
        <begin position="204"/>
        <end position="225"/>
    </location>
</feature>
<dbReference type="InterPro" id="IPR051327">
    <property type="entry name" value="MATE_MepA_subfamily"/>
</dbReference>
<dbReference type="Proteomes" id="UP000033047">
    <property type="component" value="Unassembled WGS sequence"/>
</dbReference>
<keyword evidence="9" id="KW-0046">Antibiotic resistance</keyword>
<feature type="transmembrane region" description="Helical" evidence="10">
    <location>
        <begin position="137"/>
        <end position="158"/>
    </location>
</feature>
<dbReference type="InterPro" id="IPR045070">
    <property type="entry name" value="MATE_MepA-like"/>
</dbReference>
<comment type="caution">
    <text evidence="11">The sequence shown here is derived from an EMBL/GenBank/DDBJ whole genome shotgun (WGS) entry which is preliminary data.</text>
</comment>
<evidence type="ECO:0000256" key="5">
    <source>
        <dbReference type="ARBA" id="ARBA00022475"/>
    </source>
</evidence>
<dbReference type="HOGENOM" id="CLU_012893_0_2_10"/>
<evidence type="ECO:0000256" key="9">
    <source>
        <dbReference type="ARBA" id="ARBA00023251"/>
    </source>
</evidence>
<feature type="transmembrane region" description="Helical" evidence="10">
    <location>
        <begin position="395"/>
        <end position="416"/>
    </location>
</feature>